<evidence type="ECO:0000313" key="7">
    <source>
        <dbReference type="Proteomes" id="UP000655225"/>
    </source>
</evidence>
<dbReference type="PANTHER" id="PTHR13780:SF131">
    <property type="entry name" value="SUCROSE NONFERMENTING 4-LIKE PROTEIN ISOFORM X1"/>
    <property type="match status" value="1"/>
</dbReference>
<dbReference type="GO" id="GO:0009507">
    <property type="term" value="C:chloroplast"/>
    <property type="evidence" value="ECO:0007669"/>
    <property type="project" value="UniProtKB-ARBA"/>
</dbReference>
<reference evidence="6 7" key="1">
    <citation type="submission" date="2020-04" db="EMBL/GenBank/DDBJ databases">
        <title>Plant Genome Project.</title>
        <authorList>
            <person name="Zhang R.-G."/>
        </authorList>
    </citation>
    <scope>NUCLEOTIDE SEQUENCE [LARGE SCALE GENOMIC DNA]</scope>
    <source>
        <strain evidence="6">YNK0</strain>
        <tissue evidence="6">Leaf</tissue>
    </source>
</reference>
<dbReference type="Pfam" id="PF00571">
    <property type="entry name" value="CBS"/>
    <property type="match status" value="2"/>
</dbReference>
<dbReference type="InterPro" id="IPR000644">
    <property type="entry name" value="CBS_dom"/>
</dbReference>
<dbReference type="Gene3D" id="1.25.40.10">
    <property type="entry name" value="Tetratricopeptide repeat domain"/>
    <property type="match status" value="1"/>
</dbReference>
<keyword evidence="7" id="KW-1185">Reference proteome</keyword>
<dbReference type="InterPro" id="IPR019734">
    <property type="entry name" value="TPR_rpt"/>
</dbReference>
<evidence type="ECO:0000256" key="1">
    <source>
        <dbReference type="ARBA" id="ARBA00022737"/>
    </source>
</evidence>
<dbReference type="SMART" id="SM00028">
    <property type="entry name" value="TPR"/>
    <property type="match status" value="3"/>
</dbReference>
<dbReference type="SUPFAM" id="SSF54631">
    <property type="entry name" value="CBS-domain pair"/>
    <property type="match status" value="2"/>
</dbReference>
<dbReference type="PANTHER" id="PTHR13780">
    <property type="entry name" value="AMP-ACTIVATED PROTEIN KINASE, GAMMA REGULATORY SUBUNIT"/>
    <property type="match status" value="1"/>
</dbReference>
<dbReference type="InterPro" id="IPR050511">
    <property type="entry name" value="AMPK_gamma/SDS23_families"/>
</dbReference>
<dbReference type="OrthoDB" id="531008at2759"/>
<evidence type="ECO:0000256" key="2">
    <source>
        <dbReference type="ARBA" id="ARBA00023122"/>
    </source>
</evidence>
<evidence type="ECO:0000256" key="4">
    <source>
        <dbReference type="SAM" id="MobiDB-lite"/>
    </source>
</evidence>
<dbReference type="InterPro" id="IPR032640">
    <property type="entry name" value="AMPK1_CBM"/>
</dbReference>
<accession>A0A835CZC1</accession>
<dbReference type="Pfam" id="PF16561">
    <property type="entry name" value="AMPK1_CBM"/>
    <property type="match status" value="1"/>
</dbReference>
<keyword evidence="2 3" id="KW-0129">CBS domain</keyword>
<name>A0A835CZC1_TETSI</name>
<keyword evidence="1" id="KW-0677">Repeat</keyword>
<feature type="domain" description="CBS" evidence="5">
    <location>
        <begin position="369"/>
        <end position="432"/>
    </location>
</feature>
<evidence type="ECO:0000256" key="3">
    <source>
        <dbReference type="PROSITE-ProRule" id="PRU00703"/>
    </source>
</evidence>
<dbReference type="InterPro" id="IPR011990">
    <property type="entry name" value="TPR-like_helical_dom_sf"/>
</dbReference>
<dbReference type="Proteomes" id="UP000655225">
    <property type="component" value="Unassembled WGS sequence"/>
</dbReference>
<protein>
    <recommendedName>
        <fullName evidence="5">CBS domain-containing protein</fullName>
    </recommendedName>
</protein>
<sequence>MQSISQQLSLNHPVIREKLGLPDKRASVESGNSQKLGTPAEHEISVQNLSPDELLALSVQLLAKGQRDRAIPLLRLALEKDPEYVRALVVMGQTLMQKGLLIEATEYLEHAISKLFIFGHPTEDEELDLLILASSWAGVTHIRQGRSAEGIKHLQRIAQLEEPEDSKCKGHYFDGLVLLASALFNEGRKAEAAKYLRMAAAYDPAYNEYLEQFTSAMVTTRFSWPYGGRQVFLSGSFTGWTKHVPMTQVEGSSMIFQAIRNLAPGYHQYKFLVDGVWRLDEQKPYAPDECGSINNIIHVKEPEIVSPILRFEASIPKSSMDLDNGFLQHSASFSDEMDRDPVLHISDGSIDVSRRRLSVLLSRYTTYELLPESGKVFALDIKLPVKQAFHIMYEQGLAVVPIWDDCKGRVSGMLTVSDFLLILTELHKNRPMLTNEELEIHSISAWKEEKIKLNRKSDKPIPPSFRSPLIQAGPHESLKDVALRILQNKISTVPIIHSSQDGSCLQLLHLACLPGILKYICRHFRHSPGTLPLLQQPVGSLPLAQISSIPIVDDNGFLLDVYSRSDITSLARSNAYDRIQLDQTNMHQALQLAYEANNAINAHRQWQTCLRSDSLHVVMERLSDPAVRRLIVIEAGSKRLEGIISLRDVFNYILV</sequence>
<dbReference type="CDD" id="cd02859">
    <property type="entry name" value="E_set_AMPKbeta_like_N"/>
    <property type="match status" value="1"/>
</dbReference>
<dbReference type="SMART" id="SM00116">
    <property type="entry name" value="CBS"/>
    <property type="match status" value="2"/>
</dbReference>
<proteinExistence type="predicted"/>
<dbReference type="FunFam" id="2.60.40.10:FF:001860">
    <property type="entry name" value="Sucrose nonfermenting 4-like protein"/>
    <property type="match status" value="1"/>
</dbReference>
<dbReference type="SUPFAM" id="SSF48452">
    <property type="entry name" value="TPR-like"/>
    <property type="match status" value="1"/>
</dbReference>
<organism evidence="6 7">
    <name type="scientific">Tetracentron sinense</name>
    <name type="common">Spur-leaf</name>
    <dbReference type="NCBI Taxonomy" id="13715"/>
    <lineage>
        <taxon>Eukaryota</taxon>
        <taxon>Viridiplantae</taxon>
        <taxon>Streptophyta</taxon>
        <taxon>Embryophyta</taxon>
        <taxon>Tracheophyta</taxon>
        <taxon>Spermatophyta</taxon>
        <taxon>Magnoliopsida</taxon>
        <taxon>Trochodendrales</taxon>
        <taxon>Trochodendraceae</taxon>
        <taxon>Tetracentron</taxon>
    </lineage>
</organism>
<dbReference type="SUPFAM" id="SSF81296">
    <property type="entry name" value="E set domains"/>
    <property type="match status" value="1"/>
</dbReference>
<dbReference type="Gene3D" id="2.60.40.10">
    <property type="entry name" value="Immunoglobulins"/>
    <property type="match status" value="1"/>
</dbReference>
<dbReference type="AlphaFoldDB" id="A0A835CZC1"/>
<dbReference type="InterPro" id="IPR013783">
    <property type="entry name" value="Ig-like_fold"/>
</dbReference>
<feature type="region of interest" description="Disordered" evidence="4">
    <location>
        <begin position="21"/>
        <end position="40"/>
    </location>
</feature>
<dbReference type="InterPro" id="IPR046342">
    <property type="entry name" value="CBS_dom_sf"/>
</dbReference>
<dbReference type="EMBL" id="JABCRI010000023">
    <property type="protein sequence ID" value="KAF8378082.1"/>
    <property type="molecule type" value="Genomic_DNA"/>
</dbReference>
<dbReference type="Gene3D" id="3.10.580.10">
    <property type="entry name" value="CBS-domain"/>
    <property type="match status" value="2"/>
</dbReference>
<comment type="caution">
    <text evidence="6">The sequence shown here is derived from an EMBL/GenBank/DDBJ whole genome shotgun (WGS) entry which is preliminary data.</text>
</comment>
<gene>
    <name evidence="6" type="ORF">HHK36_029418</name>
</gene>
<evidence type="ECO:0000259" key="5">
    <source>
        <dbReference type="PROSITE" id="PS51371"/>
    </source>
</evidence>
<dbReference type="PROSITE" id="PS51371">
    <property type="entry name" value="CBS"/>
    <property type="match status" value="1"/>
</dbReference>
<dbReference type="Pfam" id="PF14559">
    <property type="entry name" value="TPR_19"/>
    <property type="match status" value="1"/>
</dbReference>
<dbReference type="InterPro" id="IPR014756">
    <property type="entry name" value="Ig_E-set"/>
</dbReference>
<evidence type="ECO:0000313" key="6">
    <source>
        <dbReference type="EMBL" id="KAF8378082.1"/>
    </source>
</evidence>